<accession>A0A7M3UP62</accession>
<organism evidence="1">
    <name type="scientific">Pyramimonas orientalis virus</name>
    <name type="common">PoV01</name>
    <dbReference type="NCBI Taxonomy" id="455367"/>
    <lineage>
        <taxon>Viruses</taxon>
        <taxon>Varidnaviria</taxon>
        <taxon>Bamfordvirae</taxon>
        <taxon>Nucleocytoviricota</taxon>
        <taxon>Megaviricetes</taxon>
        <taxon>Imitervirales</taxon>
        <taxon>Allomimiviridae</taxon>
        <taxon>Heliosvirus</taxon>
        <taxon>Heliosvirus raunefjordenense</taxon>
    </lineage>
</organism>
<name>A0A7M3UP62_POV01</name>
<evidence type="ECO:0008006" key="2">
    <source>
        <dbReference type="Google" id="ProtNLM"/>
    </source>
</evidence>
<gene>
    <name evidence="1" type="ORF">HWQ62_00392</name>
</gene>
<dbReference type="GO" id="GO:0016020">
    <property type="term" value="C:membrane"/>
    <property type="evidence" value="ECO:0007669"/>
    <property type="project" value="InterPro"/>
</dbReference>
<proteinExistence type="predicted"/>
<protein>
    <recommendedName>
        <fullName evidence="2">Sulfotransferase family-containing protein</fullName>
    </recommendedName>
</protein>
<dbReference type="SUPFAM" id="SSF52540">
    <property type="entry name" value="P-loop containing nucleoside triphosphate hydrolases"/>
    <property type="match status" value="1"/>
</dbReference>
<evidence type="ECO:0000313" key="1">
    <source>
        <dbReference type="EMBL" id="QOI90527.1"/>
    </source>
</evidence>
<dbReference type="EMBL" id="MT663539">
    <property type="protein sequence ID" value="QOI90527.1"/>
    <property type="molecule type" value="Genomic_DNA"/>
</dbReference>
<dbReference type="Gene3D" id="3.40.50.300">
    <property type="entry name" value="P-loop containing nucleotide triphosphate hydrolases"/>
    <property type="match status" value="1"/>
</dbReference>
<reference evidence="1" key="1">
    <citation type="submission" date="2020-06" db="EMBL/GenBank/DDBJ databases">
        <title>Lateral gene transfer of anion-conducting channel rhodopsins between green algae and giant viruses.</title>
        <authorList>
            <person name="Rozenberg A."/>
            <person name="Oppermann J."/>
            <person name="Wietek J."/>
            <person name="Fernandez Lahore R.G."/>
            <person name="Sandaa R.-A."/>
            <person name="Bratbak G."/>
            <person name="Hegemann P."/>
            <person name="Beja O."/>
        </authorList>
    </citation>
    <scope>NUCLEOTIDE SEQUENCE</scope>
    <source>
        <strain evidence="1">01B</strain>
    </source>
</reference>
<dbReference type="InterPro" id="IPR005331">
    <property type="entry name" value="Sulfotransferase"/>
</dbReference>
<dbReference type="InterPro" id="IPR027417">
    <property type="entry name" value="P-loop_NTPase"/>
</dbReference>
<sequence>MSYFLYVCFMIVFFVMTINYCKKSINVESFLEFIHIPKNAGTTIENVANESNVKWGRFRPEHRENTTNTKCAYWHTPPKYFGVNSLYKKDETFCVIRDPFERMVSEYKYRNTDKETHTKAKMNKWIQDHLQPMYYNDGEKNCHFVPQHEYIYDNFGNKTCTHILRFDNLTTDFNDMTKKHNIDVKLTDSRRDNATPDSLTVEDLDKNTKEAIRSIYSKDFDLLDSIR</sequence>
<organismHost>
    <name type="scientific">Pyramimonas plurioculata</name>
    <dbReference type="NCBI Taxonomy" id="36893"/>
</organismHost>
<dbReference type="GO" id="GO:0008146">
    <property type="term" value="F:sulfotransferase activity"/>
    <property type="evidence" value="ECO:0007669"/>
    <property type="project" value="InterPro"/>
</dbReference>
<dbReference type="Pfam" id="PF03567">
    <property type="entry name" value="Sulfotransfer_2"/>
    <property type="match status" value="1"/>
</dbReference>